<comment type="caution">
    <text evidence="5">The sequence shown here is derived from an EMBL/GenBank/DDBJ whole genome shotgun (WGS) entry which is preliminary data.</text>
</comment>
<evidence type="ECO:0000313" key="6">
    <source>
        <dbReference type="Proteomes" id="UP001252270"/>
    </source>
</evidence>
<evidence type="ECO:0000256" key="3">
    <source>
        <dbReference type="ARBA" id="ARBA00023163"/>
    </source>
</evidence>
<dbReference type="PRINTS" id="PR00032">
    <property type="entry name" value="HTHARAC"/>
</dbReference>
<dbReference type="InterPro" id="IPR018060">
    <property type="entry name" value="HTH_AraC"/>
</dbReference>
<name>A0ABU1GQG5_9GAMM</name>
<dbReference type="SMART" id="SM00342">
    <property type="entry name" value="HTH_ARAC"/>
    <property type="match status" value="1"/>
</dbReference>
<dbReference type="PROSITE" id="PS00041">
    <property type="entry name" value="HTH_ARAC_FAMILY_1"/>
    <property type="match status" value="1"/>
</dbReference>
<dbReference type="RefSeq" id="WP_253443068.1">
    <property type="nucleotide sequence ID" value="NZ_JARWAL010000017.1"/>
</dbReference>
<dbReference type="Proteomes" id="UP001252270">
    <property type="component" value="Unassembled WGS sequence"/>
</dbReference>
<dbReference type="InterPro" id="IPR020449">
    <property type="entry name" value="Tscrpt_reg_AraC-type_HTH"/>
</dbReference>
<keyword evidence="3" id="KW-0804">Transcription</keyword>
<proteinExistence type="predicted"/>
<evidence type="ECO:0000256" key="1">
    <source>
        <dbReference type="ARBA" id="ARBA00023015"/>
    </source>
</evidence>
<evidence type="ECO:0000313" key="5">
    <source>
        <dbReference type="EMBL" id="MDR5894273.1"/>
    </source>
</evidence>
<dbReference type="PANTHER" id="PTHR43280">
    <property type="entry name" value="ARAC-FAMILY TRANSCRIPTIONAL REGULATOR"/>
    <property type="match status" value="1"/>
</dbReference>
<dbReference type="InterPro" id="IPR018062">
    <property type="entry name" value="HTH_AraC-typ_CS"/>
</dbReference>
<evidence type="ECO:0000259" key="4">
    <source>
        <dbReference type="PROSITE" id="PS01124"/>
    </source>
</evidence>
<gene>
    <name evidence="5" type="ORF">QC820_15900</name>
</gene>
<dbReference type="Pfam" id="PF12833">
    <property type="entry name" value="HTH_18"/>
    <property type="match status" value="1"/>
</dbReference>
<dbReference type="PROSITE" id="PS01124">
    <property type="entry name" value="HTH_ARAC_FAMILY_2"/>
    <property type="match status" value="1"/>
</dbReference>
<accession>A0ABU1GQG5</accession>
<dbReference type="PANTHER" id="PTHR43280:SF28">
    <property type="entry name" value="HTH-TYPE TRANSCRIPTIONAL ACTIVATOR RHAS"/>
    <property type="match status" value="1"/>
</dbReference>
<feature type="domain" description="HTH araC/xylS-type" evidence="4">
    <location>
        <begin position="6"/>
        <end position="104"/>
    </location>
</feature>
<dbReference type="EMBL" id="JARWAL010000017">
    <property type="protein sequence ID" value="MDR5894273.1"/>
    <property type="molecule type" value="Genomic_DNA"/>
</dbReference>
<keyword evidence="2" id="KW-0238">DNA-binding</keyword>
<protein>
    <submittedName>
        <fullName evidence="5">AraC family transcriptional regulator</fullName>
    </submittedName>
</protein>
<keyword evidence="6" id="KW-1185">Reference proteome</keyword>
<reference evidence="5 6" key="1">
    <citation type="submission" date="2023-04" db="EMBL/GenBank/DDBJ databases">
        <title>A long-awaited taxogenomic arrangement of the family Halomonadaceae.</title>
        <authorList>
            <person name="De La Haba R."/>
            <person name="Chuvochina M."/>
            <person name="Wittouck S."/>
            <person name="Arahal D.R."/>
            <person name="Sanchez-Porro C."/>
            <person name="Hugenholtz P."/>
            <person name="Ventosa A."/>
        </authorList>
    </citation>
    <scope>NUCLEOTIDE SEQUENCE [LARGE SCALE GENOMIC DNA]</scope>
    <source>
        <strain evidence="5 6">DSM 17332</strain>
    </source>
</reference>
<evidence type="ECO:0000256" key="2">
    <source>
        <dbReference type="ARBA" id="ARBA00023125"/>
    </source>
</evidence>
<dbReference type="InterPro" id="IPR009057">
    <property type="entry name" value="Homeodomain-like_sf"/>
</dbReference>
<organism evidence="5 6">
    <name type="scientific">Halomonas mongoliensis</name>
    <dbReference type="NCBI Taxonomy" id="321265"/>
    <lineage>
        <taxon>Bacteria</taxon>
        <taxon>Pseudomonadati</taxon>
        <taxon>Pseudomonadota</taxon>
        <taxon>Gammaproteobacteria</taxon>
        <taxon>Oceanospirillales</taxon>
        <taxon>Halomonadaceae</taxon>
        <taxon>Halomonas</taxon>
    </lineage>
</organism>
<keyword evidence="1" id="KW-0805">Transcription regulation</keyword>
<dbReference type="Gene3D" id="1.10.10.60">
    <property type="entry name" value="Homeodomain-like"/>
    <property type="match status" value="2"/>
</dbReference>
<sequence length="267" mass="29316">MFNEMMRAEIWLQETLESGQSIEELAERLGYSSSQIRRRFRQCFGFSPSGYRENLRLEKAARLLAYTPHSIREVAEGCGYTNHSAFSRAFQRRYRQSPREYRNAHQARGKRPRAAGLGAVPDIRTLAPCTAVVTRCYVPPMQLEPPEAWPRALWEEAPPQGVPVDTAAIALLHDTASDCCLPKLDLGVLIDPLQASGLAMPPSLRLLTLPGTRSACLPLPEVDALATTLESLLAATLPELGEHYSGDAIRLVAAADGLQLQLPLAGS</sequence>
<dbReference type="SUPFAM" id="SSF46689">
    <property type="entry name" value="Homeodomain-like"/>
    <property type="match status" value="2"/>
</dbReference>